<dbReference type="SMART" id="SM00451">
    <property type="entry name" value="ZnF_U1"/>
    <property type="match status" value="2"/>
</dbReference>
<dbReference type="SUPFAM" id="SSF57667">
    <property type="entry name" value="beta-beta-alpha zinc fingers"/>
    <property type="match status" value="2"/>
</dbReference>
<dbReference type="GO" id="GO:0030687">
    <property type="term" value="C:preribosome, large subunit precursor"/>
    <property type="evidence" value="ECO:0007669"/>
    <property type="project" value="TreeGrafter"/>
</dbReference>
<feature type="region of interest" description="Disordered" evidence="9">
    <location>
        <begin position="130"/>
        <end position="168"/>
    </location>
</feature>
<protein>
    <recommendedName>
        <fullName evidence="10">C2H2-type domain-containing protein</fullName>
    </recommendedName>
</protein>
<dbReference type="OrthoDB" id="19329at2759"/>
<evidence type="ECO:0000256" key="3">
    <source>
        <dbReference type="ARBA" id="ARBA00022517"/>
    </source>
</evidence>
<dbReference type="PANTHER" id="PTHR13182">
    <property type="entry name" value="ZINC FINGER PROTEIN 622"/>
    <property type="match status" value="1"/>
</dbReference>
<keyword evidence="6" id="KW-0863">Zinc-finger</keyword>
<comment type="similarity">
    <text evidence="8">Belongs to the REI1 family.</text>
</comment>
<dbReference type="SMART" id="SM00355">
    <property type="entry name" value="ZnF_C2H2"/>
    <property type="match status" value="3"/>
</dbReference>
<dbReference type="GO" id="GO:0008270">
    <property type="term" value="F:zinc ion binding"/>
    <property type="evidence" value="ECO:0007669"/>
    <property type="project" value="UniProtKB-KW"/>
</dbReference>
<gene>
    <name evidence="11" type="ORF">BMF94_2587</name>
</gene>
<dbReference type="GO" id="GO:0005737">
    <property type="term" value="C:cytoplasm"/>
    <property type="evidence" value="ECO:0007669"/>
    <property type="project" value="UniProtKB-SubCell"/>
</dbReference>
<dbReference type="InterPro" id="IPR013087">
    <property type="entry name" value="Znf_C2H2_type"/>
</dbReference>
<keyword evidence="4" id="KW-0479">Metal-binding</keyword>
<feature type="domain" description="C2H2-type" evidence="10">
    <location>
        <begin position="92"/>
        <end position="114"/>
    </location>
</feature>
<dbReference type="AlphaFoldDB" id="A0A2S5BCA9"/>
<proteinExistence type="inferred from homology"/>
<evidence type="ECO:0000313" key="12">
    <source>
        <dbReference type="Proteomes" id="UP000237144"/>
    </source>
</evidence>
<accession>A0A2S5BCA9</accession>
<comment type="subcellular location">
    <subcellularLocation>
        <location evidence="1">Cytoplasm</location>
    </subcellularLocation>
</comment>
<evidence type="ECO:0000256" key="6">
    <source>
        <dbReference type="ARBA" id="ARBA00022771"/>
    </source>
</evidence>
<dbReference type="PANTHER" id="PTHR13182:SF8">
    <property type="entry name" value="CYTOPLASMIC 60S SUBUNIT BIOGENESIS FACTOR ZNF622"/>
    <property type="match status" value="1"/>
</dbReference>
<evidence type="ECO:0000259" key="10">
    <source>
        <dbReference type="PROSITE" id="PS00028"/>
    </source>
</evidence>
<organism evidence="11 12">
    <name type="scientific">Rhodotorula taiwanensis</name>
    <dbReference type="NCBI Taxonomy" id="741276"/>
    <lineage>
        <taxon>Eukaryota</taxon>
        <taxon>Fungi</taxon>
        <taxon>Dikarya</taxon>
        <taxon>Basidiomycota</taxon>
        <taxon>Pucciniomycotina</taxon>
        <taxon>Microbotryomycetes</taxon>
        <taxon>Sporidiobolales</taxon>
        <taxon>Sporidiobolaceae</taxon>
        <taxon>Rhodotorula</taxon>
    </lineage>
</organism>
<keyword evidence="3" id="KW-0690">Ribosome biogenesis</keyword>
<dbReference type="GO" id="GO:0042273">
    <property type="term" value="P:ribosomal large subunit biogenesis"/>
    <property type="evidence" value="ECO:0007669"/>
    <property type="project" value="TreeGrafter"/>
</dbReference>
<dbReference type="EMBL" id="PJQD01000025">
    <property type="protein sequence ID" value="POY74393.1"/>
    <property type="molecule type" value="Genomic_DNA"/>
</dbReference>
<feature type="compositionally biased region" description="Acidic residues" evidence="9">
    <location>
        <begin position="377"/>
        <end position="395"/>
    </location>
</feature>
<dbReference type="Pfam" id="PF12171">
    <property type="entry name" value="zf-C2H2_jaz"/>
    <property type="match status" value="1"/>
</dbReference>
<keyword evidence="7" id="KW-0862">Zinc</keyword>
<evidence type="ECO:0000256" key="8">
    <source>
        <dbReference type="ARBA" id="ARBA00034126"/>
    </source>
</evidence>
<feature type="region of interest" description="Disordered" evidence="9">
    <location>
        <begin position="377"/>
        <end position="406"/>
    </location>
</feature>
<dbReference type="InterPro" id="IPR036236">
    <property type="entry name" value="Znf_C2H2_sf"/>
</dbReference>
<sequence>MDQSSTHPYTCLSCQLAFVDAHSQRQHYAEDLHRYNSRRRVAGLPAVTQETFDDKVRERTGQLGGNAAVGGAPGSSKDAGELQDKQAKKLVCKACNKTFASQQTHDAHIQTKKHKDAVLAKAAKVKVSDLKQRSASPEFGDAEMAASPVPSTSTAPPPPAAAEEEDVKFETSGDAALDRLVARRLQYAPPVPPSSCLFCSHASSSTADNVQHMRIAHSFVIPEEQYLVDLEGLLRRLGEEVGTWNVCVCCGKGYGGNIDLNKDADVSMDELRKRASKGVEAVRAHMQSKSHCRLRYDTEDQQLEIADFYDFRPSYPDYAERQARKAERRAAKAAEKAAKKAATSGAAEGWEDVEDEAMENGDANEEDGDVEVVYEQASADDDSEDSSDDDSDEELPGTSITYGDTDYELVLPSGARIGHRAHRNVYKQNPLPYINGTPFDKPAHASQAEPKPSAHSQALLQLVPAMMKKDRTHAPPLHAAALVPAKGAGYGRRGANAGDVIQARNKGEAKFAGKATREFADVRAFQKQANIRGERGNNQKHFRDFLLQ</sequence>
<evidence type="ECO:0000256" key="7">
    <source>
        <dbReference type="ARBA" id="ARBA00022833"/>
    </source>
</evidence>
<evidence type="ECO:0000256" key="9">
    <source>
        <dbReference type="SAM" id="MobiDB-lite"/>
    </source>
</evidence>
<feature type="domain" description="C2H2-type" evidence="10">
    <location>
        <begin position="11"/>
        <end position="33"/>
    </location>
</feature>
<evidence type="ECO:0000256" key="1">
    <source>
        <dbReference type="ARBA" id="ARBA00004496"/>
    </source>
</evidence>
<feature type="compositionally biased region" description="Gly residues" evidence="9">
    <location>
        <begin position="62"/>
        <end position="73"/>
    </location>
</feature>
<dbReference type="InterPro" id="IPR022755">
    <property type="entry name" value="Znf_C2H2_jaz"/>
</dbReference>
<dbReference type="PROSITE" id="PS00028">
    <property type="entry name" value="ZINC_FINGER_C2H2_1"/>
    <property type="match status" value="2"/>
</dbReference>
<dbReference type="STRING" id="741276.A0A2S5BCA9"/>
<feature type="compositionally biased region" description="Low complexity" evidence="9">
    <location>
        <begin position="145"/>
        <end position="154"/>
    </location>
</feature>
<dbReference type="Gene3D" id="3.30.160.60">
    <property type="entry name" value="Classic Zinc Finger"/>
    <property type="match status" value="1"/>
</dbReference>
<keyword evidence="5" id="KW-0677">Repeat</keyword>
<dbReference type="InterPro" id="IPR003604">
    <property type="entry name" value="Matrin/U1-like-C_Znf_C2H2"/>
</dbReference>
<dbReference type="GO" id="GO:0003676">
    <property type="term" value="F:nucleic acid binding"/>
    <property type="evidence" value="ECO:0007669"/>
    <property type="project" value="InterPro"/>
</dbReference>
<dbReference type="InterPro" id="IPR041661">
    <property type="entry name" value="ZN622/Rei1/Reh1_Znf-C2H2"/>
</dbReference>
<evidence type="ECO:0000256" key="2">
    <source>
        <dbReference type="ARBA" id="ARBA00022490"/>
    </source>
</evidence>
<evidence type="ECO:0000313" key="11">
    <source>
        <dbReference type="EMBL" id="POY74393.1"/>
    </source>
</evidence>
<reference evidence="11 12" key="1">
    <citation type="journal article" date="2018" name="Front. Microbiol.">
        <title>Prospects for Fungal Bioremediation of Acidic Radioactive Waste Sites: Characterization and Genome Sequence of Rhodotorula taiwanensis MD1149.</title>
        <authorList>
            <person name="Tkavc R."/>
            <person name="Matrosova V.Y."/>
            <person name="Grichenko O.E."/>
            <person name="Gostincar C."/>
            <person name="Volpe R.P."/>
            <person name="Klimenkova P."/>
            <person name="Gaidamakova E.K."/>
            <person name="Zhou C.E."/>
            <person name="Stewart B.J."/>
            <person name="Lyman M.G."/>
            <person name="Malfatti S.A."/>
            <person name="Rubinfeld B."/>
            <person name="Courtot M."/>
            <person name="Singh J."/>
            <person name="Dalgard C.L."/>
            <person name="Hamilton T."/>
            <person name="Frey K.G."/>
            <person name="Gunde-Cimerman N."/>
            <person name="Dugan L."/>
            <person name="Daly M.J."/>
        </authorList>
    </citation>
    <scope>NUCLEOTIDE SEQUENCE [LARGE SCALE GENOMIC DNA]</scope>
    <source>
        <strain evidence="11 12">MD1149</strain>
    </source>
</reference>
<keyword evidence="2" id="KW-0963">Cytoplasm</keyword>
<name>A0A2S5BCA9_9BASI</name>
<keyword evidence="12" id="KW-1185">Reference proteome</keyword>
<evidence type="ECO:0000256" key="4">
    <source>
        <dbReference type="ARBA" id="ARBA00022723"/>
    </source>
</evidence>
<dbReference type="Pfam" id="PF12756">
    <property type="entry name" value="zf-C2H2_2"/>
    <property type="match status" value="2"/>
</dbReference>
<dbReference type="InterPro" id="IPR040025">
    <property type="entry name" value="Znf622/Rei1/Reh1"/>
</dbReference>
<dbReference type="Proteomes" id="UP000237144">
    <property type="component" value="Unassembled WGS sequence"/>
</dbReference>
<feature type="region of interest" description="Disordered" evidence="9">
    <location>
        <begin position="62"/>
        <end position="82"/>
    </location>
</feature>
<evidence type="ECO:0000256" key="5">
    <source>
        <dbReference type="ARBA" id="ARBA00022737"/>
    </source>
</evidence>
<comment type="caution">
    <text evidence="11">The sequence shown here is derived from an EMBL/GenBank/DDBJ whole genome shotgun (WGS) entry which is preliminary data.</text>
</comment>